<dbReference type="EMBL" id="UGTP01000003">
    <property type="protein sequence ID" value="SUC37716.1"/>
    <property type="molecule type" value="Genomic_DNA"/>
</dbReference>
<name>A0A379G9Z2_9BACT</name>
<proteinExistence type="predicted"/>
<dbReference type="Proteomes" id="UP000254235">
    <property type="component" value="Unassembled WGS sequence"/>
</dbReference>
<accession>A0A379G9Z2</accession>
<reference evidence="1 2" key="1">
    <citation type="submission" date="2018-06" db="EMBL/GenBank/DDBJ databases">
        <authorList>
            <consortium name="Pathogen Informatics"/>
            <person name="Doyle S."/>
        </authorList>
    </citation>
    <scope>NUCLEOTIDE SEQUENCE [LARGE SCALE GENOMIC DNA]</scope>
    <source>
        <strain evidence="1 2">NCTC13043</strain>
    </source>
</reference>
<dbReference type="AlphaFoldDB" id="A0A379G9Z2"/>
<evidence type="ECO:0000313" key="1">
    <source>
        <dbReference type="EMBL" id="SUC37716.1"/>
    </source>
</evidence>
<evidence type="ECO:0000313" key="2">
    <source>
        <dbReference type="Proteomes" id="UP000254235"/>
    </source>
</evidence>
<protein>
    <submittedName>
        <fullName evidence="1">Uncharacterized protein</fullName>
    </submittedName>
</protein>
<organism evidence="1 2">
    <name type="scientific">Prevotella pallens</name>
    <dbReference type="NCBI Taxonomy" id="60133"/>
    <lineage>
        <taxon>Bacteria</taxon>
        <taxon>Pseudomonadati</taxon>
        <taxon>Bacteroidota</taxon>
        <taxon>Bacteroidia</taxon>
        <taxon>Bacteroidales</taxon>
        <taxon>Prevotellaceae</taxon>
        <taxon>Prevotella</taxon>
    </lineage>
</organism>
<sequence>MINLSSHILQSTIVGKTIGICLVFCFASCSQQNEKIFMGKVKNQIKVEYSGNSIIIRSLDENGKEEKAVNRTKLTRKASAYYDEEHHIILSLKDTTYIYRSSPFDEETVFIKKETETLFSSMRMKKVKESLERYELIEAIYYTSDFQIKSFVEYQNVVFECK</sequence>
<gene>
    <name evidence="1" type="ORF">NCTC13043_02212</name>
</gene>